<proteinExistence type="predicted"/>
<name>H5SMN8_9BACT</name>
<evidence type="ECO:0000313" key="1">
    <source>
        <dbReference type="EMBL" id="BAL57424.1"/>
    </source>
</evidence>
<dbReference type="EMBL" id="AP011775">
    <property type="protein sequence ID" value="BAL57424.1"/>
    <property type="molecule type" value="Genomic_DNA"/>
</dbReference>
<accession>H5SMN8</accession>
<gene>
    <name evidence="1" type="ORF">HGMM_F50D11C33</name>
</gene>
<organism evidence="1">
    <name type="scientific">uncultured Acetothermia bacterium</name>
    <dbReference type="NCBI Taxonomy" id="236499"/>
    <lineage>
        <taxon>Bacteria</taxon>
        <taxon>Candidatus Bipolaricaulota</taxon>
        <taxon>environmental samples</taxon>
    </lineage>
</organism>
<dbReference type="AlphaFoldDB" id="H5SMN8"/>
<reference evidence="1" key="1">
    <citation type="journal article" date="2005" name="Environ. Microbiol.">
        <title>Genetic and functional properties of uncultivated thermophilic crenarchaeotes from a subsurface gold mine as revealed by analysis of genome fragments.</title>
        <authorList>
            <person name="Nunoura T."/>
            <person name="Hirayama H."/>
            <person name="Takami H."/>
            <person name="Oida H."/>
            <person name="Nishi S."/>
            <person name="Shimamura S."/>
            <person name="Suzuki Y."/>
            <person name="Inagaki F."/>
            <person name="Takai K."/>
            <person name="Nealson K.H."/>
            <person name="Horikoshi K."/>
        </authorList>
    </citation>
    <scope>NUCLEOTIDE SEQUENCE</scope>
</reference>
<reference evidence="1" key="2">
    <citation type="journal article" date="2012" name="PLoS ONE">
        <title>A Deeply Branching Thermophilic Bacterium with an Ancient Acetyl-CoA Pathway Dominates a Subsurface Ecosystem.</title>
        <authorList>
            <person name="Takami H."/>
            <person name="Noguchi H."/>
            <person name="Takaki Y."/>
            <person name="Uchiyama I."/>
            <person name="Toyoda A."/>
            <person name="Nishi S."/>
            <person name="Chee G.-J."/>
            <person name="Arai W."/>
            <person name="Nunoura T."/>
            <person name="Itoh T."/>
            <person name="Hattori M."/>
            <person name="Takai K."/>
        </authorList>
    </citation>
    <scope>NUCLEOTIDE SEQUENCE</scope>
</reference>
<protein>
    <submittedName>
        <fullName evidence="1">Uncharacterized protein</fullName>
    </submittedName>
</protein>
<sequence length="159" mass="17627">MPRKVFWGLLAGAVVLTSIWHLQTQLNYRAFVHLAQGLRLSVADAALEETPERVRVRFTVVLTNSTERAIPVEGTSCLLYAGQEFLGPCVISSDAPAVVPPQGEWRIDVITEITGHYLENYRKVEADGVRVQGSVQIALPLGSDSIKAMRRFSELIPKR</sequence>